<dbReference type="GO" id="GO:0046872">
    <property type="term" value="F:metal ion binding"/>
    <property type="evidence" value="ECO:0007669"/>
    <property type="project" value="InterPro"/>
</dbReference>
<comment type="similarity">
    <text evidence="1">Belongs to the Cu-Zn superoxide dismutase family.</text>
</comment>
<dbReference type="AlphaFoldDB" id="A0AAP2GIW9"/>
<gene>
    <name evidence="2" type="ORF">KK078_15000</name>
</gene>
<dbReference type="InterPro" id="IPR036423">
    <property type="entry name" value="SOD-like_Cu/Zn_dom_sf"/>
</dbReference>
<dbReference type="Proteomes" id="UP001319180">
    <property type="component" value="Unassembled WGS sequence"/>
</dbReference>
<sequence length="173" mass="17951">MKRFFTCVALAAALFGCQDQNQESTPSDFTGNESVYALAAPPDAAYDISGTVTFKEKKDGQAVIVVALSGTDGDVQLPVHLHLGSIGEPDADVYALLNPVLGKTGLSETLLSHAGDETPMDYQKLVNLNACIKVHLAASGPGRDVVLAGGNIGSAFTNDTSARGGFFASCKSE</sequence>
<evidence type="ECO:0000313" key="2">
    <source>
        <dbReference type="EMBL" id="MBT1687875.1"/>
    </source>
</evidence>
<protein>
    <recommendedName>
        <fullName evidence="4">CHRD domain-containing protein</fullName>
    </recommendedName>
</protein>
<organism evidence="2 3">
    <name type="scientific">Dawidia soli</name>
    <dbReference type="NCBI Taxonomy" id="2782352"/>
    <lineage>
        <taxon>Bacteria</taxon>
        <taxon>Pseudomonadati</taxon>
        <taxon>Bacteroidota</taxon>
        <taxon>Cytophagia</taxon>
        <taxon>Cytophagales</taxon>
        <taxon>Chryseotaleaceae</taxon>
        <taxon>Dawidia</taxon>
    </lineage>
</organism>
<dbReference type="RefSeq" id="WP_254091102.1">
    <property type="nucleotide sequence ID" value="NZ_JAHESC010000020.1"/>
</dbReference>
<reference evidence="2 3" key="1">
    <citation type="submission" date="2021-05" db="EMBL/GenBank/DDBJ databases">
        <title>A Polyphasic approach of four new species of the genus Ohtaekwangia: Ohtaekwangia histidinii sp. nov., Ohtaekwangia cretensis sp. nov., Ohtaekwangia indiensis sp. nov., Ohtaekwangia reichenbachii sp. nov. from diverse environment.</title>
        <authorList>
            <person name="Octaviana S."/>
        </authorList>
    </citation>
    <scope>NUCLEOTIDE SEQUENCE [LARGE SCALE GENOMIC DNA]</scope>
    <source>
        <strain evidence="2 3">PWU37</strain>
    </source>
</reference>
<evidence type="ECO:0008006" key="4">
    <source>
        <dbReference type="Google" id="ProtNLM"/>
    </source>
</evidence>
<comment type="caution">
    <text evidence="2">The sequence shown here is derived from an EMBL/GenBank/DDBJ whole genome shotgun (WGS) entry which is preliminary data.</text>
</comment>
<dbReference type="PROSITE" id="PS51257">
    <property type="entry name" value="PROKAR_LIPOPROTEIN"/>
    <property type="match status" value="1"/>
</dbReference>
<dbReference type="SUPFAM" id="SSF49329">
    <property type="entry name" value="Cu,Zn superoxide dismutase-like"/>
    <property type="match status" value="1"/>
</dbReference>
<accession>A0AAP2GIW9</accession>
<evidence type="ECO:0000256" key="1">
    <source>
        <dbReference type="ARBA" id="ARBA00010457"/>
    </source>
</evidence>
<proteinExistence type="inferred from homology"/>
<dbReference type="EMBL" id="JAHESC010000020">
    <property type="protein sequence ID" value="MBT1687875.1"/>
    <property type="molecule type" value="Genomic_DNA"/>
</dbReference>
<dbReference type="GO" id="GO:0006801">
    <property type="term" value="P:superoxide metabolic process"/>
    <property type="evidence" value="ECO:0007669"/>
    <property type="project" value="InterPro"/>
</dbReference>
<keyword evidence="3" id="KW-1185">Reference proteome</keyword>
<evidence type="ECO:0000313" key="3">
    <source>
        <dbReference type="Proteomes" id="UP001319180"/>
    </source>
</evidence>
<name>A0AAP2GIW9_9BACT</name>